<dbReference type="KEGG" id="ato:CIW82_09120"/>
<dbReference type="InterPro" id="IPR017767">
    <property type="entry name" value="PC-PLC"/>
</dbReference>
<organism evidence="5 6">
    <name type="scientific">Acetobacter tropicalis</name>
    <dbReference type="NCBI Taxonomy" id="104102"/>
    <lineage>
        <taxon>Bacteria</taxon>
        <taxon>Pseudomonadati</taxon>
        <taxon>Pseudomonadota</taxon>
        <taxon>Alphaproteobacteria</taxon>
        <taxon>Acetobacterales</taxon>
        <taxon>Acetobacteraceae</taxon>
        <taxon>Acetobacter</taxon>
    </lineage>
</organism>
<dbReference type="InterPro" id="IPR008475">
    <property type="entry name" value="PLipase_C_C"/>
</dbReference>
<dbReference type="GO" id="GO:0034480">
    <property type="term" value="F:phosphatidylcholine phospholipase C activity"/>
    <property type="evidence" value="ECO:0007669"/>
    <property type="project" value="UniProtKB-EC"/>
</dbReference>
<evidence type="ECO:0000259" key="4">
    <source>
        <dbReference type="Pfam" id="PF05506"/>
    </source>
</evidence>
<dbReference type="PANTHER" id="PTHR31956">
    <property type="entry name" value="NON-SPECIFIC PHOSPHOLIPASE C4-RELATED"/>
    <property type="match status" value="1"/>
</dbReference>
<reference evidence="5 6" key="1">
    <citation type="submission" date="2017-08" db="EMBL/GenBank/DDBJ databases">
        <title>Complete Genome Sequence of Acetobacter tropicalis Oregon-R-modENCODE STRAIN BDGP1, an acetic acid bacterium isolated from Drosophila melanogaster gut.</title>
        <authorList>
            <person name="Wan K.H."/>
            <person name="Yu C."/>
            <person name="Park S."/>
            <person name="Hammonds A.S."/>
            <person name="Booth B.W."/>
            <person name="Celniker S.E."/>
        </authorList>
    </citation>
    <scope>NUCLEOTIDE SEQUENCE [LARGE SCALE GENOMIC DNA]</scope>
    <source>
        <strain evidence="5 6">BDGP1</strain>
    </source>
</reference>
<dbReference type="InterPro" id="IPR007312">
    <property type="entry name" value="Phosphoesterase"/>
</dbReference>
<dbReference type="CDD" id="cd16014">
    <property type="entry name" value="PLC"/>
    <property type="match status" value="1"/>
</dbReference>
<accession>A0A291PHB7</accession>
<dbReference type="EC" id="3.1.4.3" evidence="2"/>
<gene>
    <name evidence="5" type="ORF">CIW82_09120</name>
</gene>
<evidence type="ECO:0000313" key="5">
    <source>
        <dbReference type="EMBL" id="ATJ90826.1"/>
    </source>
</evidence>
<dbReference type="InterPro" id="IPR006311">
    <property type="entry name" value="TAT_signal"/>
</dbReference>
<dbReference type="InterPro" id="IPR017850">
    <property type="entry name" value="Alkaline_phosphatase_core_sf"/>
</dbReference>
<dbReference type="GO" id="GO:0016042">
    <property type="term" value="P:lipid catabolic process"/>
    <property type="evidence" value="ECO:0007669"/>
    <property type="project" value="InterPro"/>
</dbReference>
<comment type="similarity">
    <text evidence="1">Belongs to the bacterial phospholipase C family.</text>
</comment>
<proteinExistence type="inferred from homology"/>
<dbReference type="PANTHER" id="PTHR31956:SF1">
    <property type="entry name" value="NON-SPECIFIC PHOSPHOLIPASE C1"/>
    <property type="match status" value="1"/>
</dbReference>
<dbReference type="EMBL" id="CP022699">
    <property type="protein sequence ID" value="ATJ90826.1"/>
    <property type="molecule type" value="Genomic_DNA"/>
</dbReference>
<evidence type="ECO:0000256" key="3">
    <source>
        <dbReference type="ARBA" id="ARBA00022801"/>
    </source>
</evidence>
<keyword evidence="3" id="KW-0378">Hydrolase</keyword>
<dbReference type="AlphaFoldDB" id="A0A291PHB7"/>
<dbReference type="Gene3D" id="3.40.720.10">
    <property type="entry name" value="Alkaline Phosphatase, subunit A"/>
    <property type="match status" value="1"/>
</dbReference>
<dbReference type="Pfam" id="PF05506">
    <property type="entry name" value="PLipase_C_C"/>
    <property type="match status" value="1"/>
</dbReference>
<evidence type="ECO:0000313" key="6">
    <source>
        <dbReference type="Proteomes" id="UP000220394"/>
    </source>
</evidence>
<evidence type="ECO:0000256" key="2">
    <source>
        <dbReference type="ARBA" id="ARBA00012018"/>
    </source>
</evidence>
<protein>
    <recommendedName>
        <fullName evidence="2">phospholipase C</fullName>
        <ecNumber evidence="2">3.1.4.3</ecNumber>
    </recommendedName>
</protein>
<dbReference type="NCBIfam" id="TIGR03396">
    <property type="entry name" value="PC_PLC"/>
    <property type="match status" value="1"/>
</dbReference>
<feature type="domain" description="Bacterial phospholipase C C-terminal" evidence="4">
    <location>
        <begin position="500"/>
        <end position="577"/>
    </location>
</feature>
<name>A0A291PHB7_9PROT</name>
<sequence length="684" mass="76232">MHHPMAILKRRHFLMHSSAAAAAGALPSNIRKALAVTPNNRTGTLNDVEHVVILMQENRSFDHYFGTLKGVRGYSDPRAPILPDGQSVFSQPDGKGGRILPFRFNVAHTSSACLGSLDHSWKGTQAAWNEWDTWVPHKTPMTMGYFTRQDIPYYYALADAFTVCDSYHASLFGPTNPNRLFLFSGTNGLAVGQDGKQAIDNVDDGNWSADMAHDKPDFTPFTWSTYPEALQKAGVSWKVYQEYDNFGDNPLASFAQFRNLSRSSWQYQNARSIVPGSSTETMKDTDGHALIKAFERDVANGTLPQVSWIVPPAALSEHPNAPPGYGEYLISRLMDIFVTHPEVWKKTVFILNYDENDGFFDHVPAPVPALNAAAGFTDVSTQGEVYHGETVGLGPRVPAIIISPWTKGGWVNSELFDHTSVLRFLEQRFQVEVPHLTPWRRSVCGDLTSVFDFSQANPDWQAHLPDTATYLEETRRSCKLPPPLVPLVQTMPVQEQGQKPARAIAYDMTADWLVSANATTLVLHNIGLRTATFRVSLNHTNTRHYTLRMGSAVRIPVPHRHGQTVQVYGQNGFYRFFRTGLPLAMTLRHDKEKFCMVLDLTPLSSAPDFSTVTVNEAYSQQTLLSQRLTARHPESLVLAVKPGTMWYDLTISSAATHKLLAQFSGHCENGLPDWTDPAIGQPHQ</sequence>
<dbReference type="PROSITE" id="PS51318">
    <property type="entry name" value="TAT"/>
    <property type="match status" value="1"/>
</dbReference>
<evidence type="ECO:0000256" key="1">
    <source>
        <dbReference type="ARBA" id="ARBA00009717"/>
    </source>
</evidence>
<dbReference type="Proteomes" id="UP000220394">
    <property type="component" value="Chromosome"/>
</dbReference>
<dbReference type="Pfam" id="PF04185">
    <property type="entry name" value="Phosphoesterase"/>
    <property type="match status" value="1"/>
</dbReference>